<evidence type="ECO:0000313" key="1">
    <source>
        <dbReference type="EMBL" id="KAH0958291.1"/>
    </source>
</evidence>
<evidence type="ECO:0000313" key="2">
    <source>
        <dbReference type="Proteomes" id="UP000824596"/>
    </source>
</evidence>
<dbReference type="Proteomes" id="UP000824596">
    <property type="component" value="Unassembled WGS sequence"/>
</dbReference>
<proteinExistence type="predicted"/>
<reference evidence="1" key="1">
    <citation type="submission" date="2021-09" db="EMBL/GenBank/DDBJ databases">
        <title>A high-quality genome of the endoparasitic fungus Hirsutella rhossiliensis with a comparison of Hirsutella genomes reveals transposable elements contributing to genome size variation.</title>
        <authorList>
            <person name="Lin R."/>
            <person name="Jiao Y."/>
            <person name="Sun X."/>
            <person name="Ling J."/>
            <person name="Xie B."/>
            <person name="Cheng X."/>
        </authorList>
    </citation>
    <scope>NUCLEOTIDE SEQUENCE</scope>
    <source>
        <strain evidence="1">HR02</strain>
    </source>
</reference>
<keyword evidence="2" id="KW-1185">Reference proteome</keyword>
<dbReference type="AlphaFoldDB" id="A0A9P8SD70"/>
<name>A0A9P8SD70_9HYPO</name>
<dbReference type="RefSeq" id="XP_044715805.1">
    <property type="nucleotide sequence ID" value="XM_044869063.1"/>
</dbReference>
<comment type="caution">
    <text evidence="1">The sequence shown here is derived from an EMBL/GenBank/DDBJ whole genome shotgun (WGS) entry which is preliminary data.</text>
</comment>
<protein>
    <submittedName>
        <fullName evidence="1">Uncharacterized protein</fullName>
    </submittedName>
</protein>
<sequence>MQGLPYDPMNGEWISKETIRHITAQVFVNPDLYKEQEDFADFLARIPAVTAPSAQTIGSPHTQDCVQRQRTTLCAWVFVTKSKFPDKEFETGDVIDFTFKCQCFAGGHPEMKGKVRCEGDGEWTVGWLKPGAQMLE</sequence>
<dbReference type="OrthoDB" id="10487060at2759"/>
<organism evidence="1 2">
    <name type="scientific">Hirsutella rhossiliensis</name>
    <dbReference type="NCBI Taxonomy" id="111463"/>
    <lineage>
        <taxon>Eukaryota</taxon>
        <taxon>Fungi</taxon>
        <taxon>Dikarya</taxon>
        <taxon>Ascomycota</taxon>
        <taxon>Pezizomycotina</taxon>
        <taxon>Sordariomycetes</taxon>
        <taxon>Hypocreomycetidae</taxon>
        <taxon>Hypocreales</taxon>
        <taxon>Ophiocordycipitaceae</taxon>
        <taxon>Hirsutella</taxon>
    </lineage>
</organism>
<dbReference type="GeneID" id="68359721"/>
<gene>
    <name evidence="1" type="ORF">HRG_10592</name>
</gene>
<accession>A0A9P8SD70</accession>
<dbReference type="EMBL" id="JAIZPD010000016">
    <property type="protein sequence ID" value="KAH0958291.1"/>
    <property type="molecule type" value="Genomic_DNA"/>
</dbReference>